<dbReference type="AlphaFoldDB" id="A0AAW1NML0"/>
<name>A0AAW1NML0_9CHLO</name>
<dbReference type="EMBL" id="JALJOQ010000254">
    <property type="protein sequence ID" value="KAK9787128.1"/>
    <property type="molecule type" value="Genomic_DNA"/>
</dbReference>
<dbReference type="Proteomes" id="UP001465755">
    <property type="component" value="Unassembled WGS sequence"/>
</dbReference>
<gene>
    <name evidence="2" type="ORF">WJX73_004056</name>
</gene>
<feature type="region of interest" description="Disordered" evidence="1">
    <location>
        <begin position="1"/>
        <end position="33"/>
    </location>
</feature>
<proteinExistence type="predicted"/>
<evidence type="ECO:0000313" key="2">
    <source>
        <dbReference type="EMBL" id="KAK9787128.1"/>
    </source>
</evidence>
<protein>
    <submittedName>
        <fullName evidence="2">Uncharacterized protein</fullName>
    </submittedName>
</protein>
<evidence type="ECO:0000313" key="3">
    <source>
        <dbReference type="Proteomes" id="UP001465755"/>
    </source>
</evidence>
<sequence>MTAGEVRSILPRSEASSGSGGGGSPVIGRPSASPRFAPRPTLCGLPLRTLMGRSVILGSFVFALMLTLSLAWPSRASPPTSTHGMWEGDGCDYLIIVQQGDGVQEGDALPKLPPNARYTFHENKCFDWGTFGWAIETGEVDPSKYKYIIFMNSSVRGPFLPPYWPDTLHWSHVLTGKLTDKVKIVGATISCEKCWLGGNTQSTLRHNPHVQSYFMATDQVGLKILQSAQNVFKCYEEMWDTIYYSEVGSSLAILNAGYTIDSLMLRYKGLDWRNQTNWSCNNELNPYAEYAYDGITLNPMEVIFPKVKGFHLDGEWTTPRMAATYDRWMTHQGETGSVNSNDYSDKRSFYRLGKMLIMSRRGSRCFDAPFYRQRSHDLPAAWPESSLWIHFVHDGQFEGRPFRFTCPSPFLGSEEEVEAAIGAAMSLPQDSVDSALERLKATKAAAEAAAQHAAAEAADVETANEAMFADAAAQTLAKREEVQRQLSAISLT</sequence>
<reference evidence="2 3" key="1">
    <citation type="journal article" date="2024" name="Nat. Commun.">
        <title>Phylogenomics reveals the evolutionary origins of lichenization in chlorophyte algae.</title>
        <authorList>
            <person name="Puginier C."/>
            <person name="Libourel C."/>
            <person name="Otte J."/>
            <person name="Skaloud P."/>
            <person name="Haon M."/>
            <person name="Grisel S."/>
            <person name="Petersen M."/>
            <person name="Berrin J.G."/>
            <person name="Delaux P.M."/>
            <person name="Dal Grande F."/>
            <person name="Keller J."/>
        </authorList>
    </citation>
    <scope>NUCLEOTIDE SEQUENCE [LARGE SCALE GENOMIC DNA]</scope>
    <source>
        <strain evidence="2 3">SAG 2036</strain>
    </source>
</reference>
<organism evidence="2 3">
    <name type="scientific">Symbiochloris irregularis</name>
    <dbReference type="NCBI Taxonomy" id="706552"/>
    <lineage>
        <taxon>Eukaryota</taxon>
        <taxon>Viridiplantae</taxon>
        <taxon>Chlorophyta</taxon>
        <taxon>core chlorophytes</taxon>
        <taxon>Trebouxiophyceae</taxon>
        <taxon>Trebouxiales</taxon>
        <taxon>Trebouxiaceae</taxon>
        <taxon>Symbiochloris</taxon>
    </lineage>
</organism>
<keyword evidence="3" id="KW-1185">Reference proteome</keyword>
<accession>A0AAW1NML0</accession>
<evidence type="ECO:0000256" key="1">
    <source>
        <dbReference type="SAM" id="MobiDB-lite"/>
    </source>
</evidence>
<comment type="caution">
    <text evidence="2">The sequence shown here is derived from an EMBL/GenBank/DDBJ whole genome shotgun (WGS) entry which is preliminary data.</text>
</comment>